<evidence type="ECO:0000313" key="3">
    <source>
        <dbReference type="Proteomes" id="UP001219568"/>
    </source>
</evidence>
<reference evidence="2" key="1">
    <citation type="journal article" date="2023" name="IMA Fungus">
        <title>Comparative genomic study of the Penicillium genus elucidates a diverse pangenome and 15 lateral gene transfer events.</title>
        <authorList>
            <person name="Petersen C."/>
            <person name="Sorensen T."/>
            <person name="Nielsen M.R."/>
            <person name="Sondergaard T.E."/>
            <person name="Sorensen J.L."/>
            <person name="Fitzpatrick D.A."/>
            <person name="Frisvad J.C."/>
            <person name="Nielsen K.L."/>
        </authorList>
    </citation>
    <scope>NUCLEOTIDE SEQUENCE</scope>
    <source>
        <strain evidence="2">IBT 15450</strain>
    </source>
</reference>
<reference evidence="2" key="2">
    <citation type="submission" date="2023-01" db="EMBL/GenBank/DDBJ databases">
        <authorList>
            <person name="Petersen C."/>
        </authorList>
    </citation>
    <scope>NUCLEOTIDE SEQUENCE</scope>
    <source>
        <strain evidence="2">IBT 15450</strain>
    </source>
</reference>
<comment type="caution">
    <text evidence="2">The sequence shown here is derived from an EMBL/GenBank/DDBJ whole genome shotgun (WGS) entry which is preliminary data.</text>
</comment>
<organism evidence="2 3">
    <name type="scientific">Penicillium canescens</name>
    <dbReference type="NCBI Taxonomy" id="5083"/>
    <lineage>
        <taxon>Eukaryota</taxon>
        <taxon>Fungi</taxon>
        <taxon>Dikarya</taxon>
        <taxon>Ascomycota</taxon>
        <taxon>Pezizomycotina</taxon>
        <taxon>Eurotiomycetes</taxon>
        <taxon>Eurotiomycetidae</taxon>
        <taxon>Eurotiales</taxon>
        <taxon>Aspergillaceae</taxon>
        <taxon>Penicillium</taxon>
    </lineage>
</organism>
<feature type="compositionally biased region" description="Polar residues" evidence="1">
    <location>
        <begin position="41"/>
        <end position="52"/>
    </location>
</feature>
<keyword evidence="3" id="KW-1185">Reference proteome</keyword>
<dbReference type="EMBL" id="JAQJZL010000010">
    <property type="protein sequence ID" value="KAJ6034429.1"/>
    <property type="molecule type" value="Genomic_DNA"/>
</dbReference>
<evidence type="ECO:0000313" key="2">
    <source>
        <dbReference type="EMBL" id="KAJ6034429.1"/>
    </source>
</evidence>
<sequence length="89" mass="9786">MPATVRDSGDKFPPKLLHIFIFDIAVSPAAARKHISKNRTSRNSAASPNDHPTNACEKPDIVNMSNAVIVFSNLEPGCTPINCRETRRE</sequence>
<proteinExistence type="predicted"/>
<protein>
    <submittedName>
        <fullName evidence="2">Signal peptidase complex catalytic subunit SEC11</fullName>
    </submittedName>
</protein>
<accession>A0AAD6I618</accession>
<dbReference type="AlphaFoldDB" id="A0AAD6I618"/>
<gene>
    <name evidence="2" type="ORF">N7460_008604</name>
</gene>
<feature type="region of interest" description="Disordered" evidence="1">
    <location>
        <begin position="35"/>
        <end position="56"/>
    </location>
</feature>
<evidence type="ECO:0000256" key="1">
    <source>
        <dbReference type="SAM" id="MobiDB-lite"/>
    </source>
</evidence>
<dbReference type="Proteomes" id="UP001219568">
    <property type="component" value="Unassembled WGS sequence"/>
</dbReference>
<name>A0AAD6I618_PENCN</name>